<evidence type="ECO:0000256" key="1">
    <source>
        <dbReference type="SAM" id="MobiDB-lite"/>
    </source>
</evidence>
<evidence type="ECO:0000313" key="2">
    <source>
        <dbReference type="EMBL" id="MCQ6963422.1"/>
    </source>
</evidence>
<dbReference type="Proteomes" id="UP001206983">
    <property type="component" value="Unassembled WGS sequence"/>
</dbReference>
<proteinExistence type="predicted"/>
<organism evidence="2 3">
    <name type="scientific">Methanolobus chelungpuianus</name>
    <dbReference type="NCBI Taxonomy" id="502115"/>
    <lineage>
        <taxon>Archaea</taxon>
        <taxon>Methanobacteriati</taxon>
        <taxon>Methanobacteriota</taxon>
        <taxon>Stenosarchaea group</taxon>
        <taxon>Methanomicrobia</taxon>
        <taxon>Methanosarcinales</taxon>
        <taxon>Methanosarcinaceae</taxon>
        <taxon>Methanolobus</taxon>
    </lineage>
</organism>
<evidence type="ECO:0000313" key="3">
    <source>
        <dbReference type="Proteomes" id="UP001206983"/>
    </source>
</evidence>
<protein>
    <submittedName>
        <fullName evidence="2">Uncharacterized protein</fullName>
    </submittedName>
</protein>
<accession>A0AAE3HB30</accession>
<keyword evidence="3" id="KW-1185">Reference proteome</keyword>
<reference evidence="2 3" key="1">
    <citation type="journal article" date="2011" name="Appl. Environ. Microbiol.">
        <title>Methanogenic archaea isolated from Taiwan's Chelungpu fault.</title>
        <authorList>
            <person name="Wu S.Y."/>
            <person name="Lai M.C."/>
        </authorList>
    </citation>
    <scope>NUCLEOTIDE SEQUENCE [LARGE SCALE GENOMIC DNA]</scope>
    <source>
        <strain evidence="2 3">St545Mb</strain>
    </source>
</reference>
<dbReference type="EMBL" id="JTEO01000005">
    <property type="protein sequence ID" value="MCQ6963422.1"/>
    <property type="molecule type" value="Genomic_DNA"/>
</dbReference>
<feature type="region of interest" description="Disordered" evidence="1">
    <location>
        <begin position="1"/>
        <end position="27"/>
    </location>
</feature>
<gene>
    <name evidence="2" type="ORF">PV02_09995</name>
</gene>
<comment type="caution">
    <text evidence="2">The sequence shown here is derived from an EMBL/GenBank/DDBJ whole genome shotgun (WGS) entry which is preliminary data.</text>
</comment>
<name>A0AAE3HB30_9EURY</name>
<dbReference type="AlphaFoldDB" id="A0AAE3HB30"/>
<sequence length="71" mass="7478">MTGRSGPVLETDETYDPSCGTSPNGPVTARHVRDISILPGFNAPINPTNGCSPITVASRWPSTTARPVSIR</sequence>